<dbReference type="InterPro" id="IPR045063">
    <property type="entry name" value="Dynamin_N"/>
</dbReference>
<dbReference type="PANTHER" id="PTHR11566:SF199">
    <property type="entry name" value="INTERFERON-INDUCED GTP-BINDING PROTEIN MXC-RELATED"/>
    <property type="match status" value="1"/>
</dbReference>
<evidence type="ECO:0000259" key="6">
    <source>
        <dbReference type="PROSITE" id="PS51388"/>
    </source>
</evidence>
<dbReference type="PANTHER" id="PTHR11566">
    <property type="entry name" value="DYNAMIN"/>
    <property type="match status" value="1"/>
</dbReference>
<evidence type="ECO:0000313" key="8">
    <source>
        <dbReference type="Ensembl" id="ENSCCRP00020039516.1"/>
    </source>
</evidence>
<accession>A0A8C2ED68</accession>
<dbReference type="Pfam" id="PF00350">
    <property type="entry name" value="Dynamin_N"/>
    <property type="match status" value="1"/>
</dbReference>
<comment type="subcellular location">
    <subcellularLocation>
        <location evidence="1">Cytoplasm</location>
    </subcellularLocation>
</comment>
<dbReference type="Gene3D" id="3.40.50.300">
    <property type="entry name" value="P-loop containing nucleotide triphosphate hydrolases"/>
    <property type="match status" value="1"/>
</dbReference>
<evidence type="ECO:0000259" key="7">
    <source>
        <dbReference type="PROSITE" id="PS51718"/>
    </source>
</evidence>
<dbReference type="PRINTS" id="PR00195">
    <property type="entry name" value="DYNAMIN"/>
</dbReference>
<evidence type="ECO:0000313" key="9">
    <source>
        <dbReference type="Proteomes" id="UP000694701"/>
    </source>
</evidence>
<dbReference type="GO" id="GO:0005525">
    <property type="term" value="F:GTP binding"/>
    <property type="evidence" value="ECO:0007669"/>
    <property type="project" value="UniProtKB-KW"/>
</dbReference>
<feature type="domain" description="Dynamin-type G" evidence="7">
    <location>
        <begin position="33"/>
        <end position="305"/>
    </location>
</feature>
<evidence type="ECO:0000256" key="1">
    <source>
        <dbReference type="ARBA" id="ARBA00004496"/>
    </source>
</evidence>
<dbReference type="InterPro" id="IPR003130">
    <property type="entry name" value="GED"/>
</dbReference>
<dbReference type="FunFam" id="3.40.50.300:FF:000621">
    <property type="entry name" value="Interferon-induced GTP-binding protein Mx1"/>
    <property type="match status" value="1"/>
</dbReference>
<reference evidence="8" key="1">
    <citation type="submission" date="2025-08" db="UniProtKB">
        <authorList>
            <consortium name="Ensembl"/>
        </authorList>
    </citation>
    <scope>IDENTIFICATION</scope>
</reference>
<dbReference type="Pfam" id="PF01031">
    <property type="entry name" value="Dynamin_M"/>
    <property type="match status" value="1"/>
</dbReference>
<dbReference type="PROSITE" id="PS51388">
    <property type="entry name" value="GED"/>
    <property type="match status" value="1"/>
</dbReference>
<keyword evidence="4 5" id="KW-0342">GTP-binding</keyword>
<dbReference type="GO" id="GO:0005874">
    <property type="term" value="C:microtubule"/>
    <property type="evidence" value="ECO:0007669"/>
    <property type="project" value="TreeGrafter"/>
</dbReference>
<dbReference type="GO" id="GO:0005737">
    <property type="term" value="C:cytoplasm"/>
    <property type="evidence" value="ECO:0007669"/>
    <property type="project" value="UniProtKB-SubCell"/>
</dbReference>
<evidence type="ECO:0000256" key="5">
    <source>
        <dbReference type="RuleBase" id="RU003932"/>
    </source>
</evidence>
<evidence type="ECO:0000256" key="2">
    <source>
        <dbReference type="ARBA" id="ARBA00022490"/>
    </source>
</evidence>
<dbReference type="AlphaFoldDB" id="A0A8C2ED68"/>
<keyword evidence="3 5" id="KW-0547">Nucleotide-binding</keyword>
<dbReference type="PROSITE" id="PS00410">
    <property type="entry name" value="G_DYNAMIN_1"/>
    <property type="match status" value="1"/>
</dbReference>
<dbReference type="Proteomes" id="UP000694701">
    <property type="component" value="Unplaced"/>
</dbReference>
<sequence>MSESSSLNQHYEEKVRPCIDLVDSLRALGLEKDLNLPAIAVIGDQSSGKSSVLEALSGVSLPRGTGIVTRCPLVLKLKKFTKDKNWHGLLSYKDQIKTLNDPEDVEKAVLYAQGVLAGNGEGISHEMITLEIQSCDVPDLTLIDLPGIARVATANQPKDIDKQIKDLIKKFIQRQETICLVVVPANVDITTTEALQMASEVDSTGERTLGVLTKPDLVDKGMEKTVVRTVNNDIITLKKGYMIVKCRGQNDINERLDLARALEKERIFFEEHDDFRSLLEEKATIPLLAKRLTNELFEHIVKTLPDLQKQLDMKLQKTSVDLRALGDGVPLGEHEKIKFLVTKISQFNDALERVKKAEEDVKIPNTRVFNKIRVEFQKWRSALNAKAIKTEDILRVEVKEYVRTHRGMELPGFLNYRTFVSIITEYIEDMEEPALKMLKDVTGEGSCFKMNLISKQLIESHGYHIVNTHFNALSHLESAAKERTDCLLDKQFQKAEKKIRSQFKMEKIVYSQDDLYSDQLCNVKRKSNANQGLLASFVNADVRDMGYHLISYLTITTERLANQVPLIVLYHTLNKYIAQLQCEMLVMTRENDPGMLLQEDSDIERKRNELREQLKRLQRAGIALSKYKHSA</sequence>
<gene>
    <name evidence="8" type="primary">LOC109081797</name>
</gene>
<dbReference type="InterPro" id="IPR027417">
    <property type="entry name" value="P-loop_NTPase"/>
</dbReference>
<dbReference type="SMART" id="SM00053">
    <property type="entry name" value="DYNc"/>
    <property type="match status" value="1"/>
</dbReference>
<dbReference type="GO" id="GO:0051607">
    <property type="term" value="P:defense response to virus"/>
    <property type="evidence" value="ECO:0007669"/>
    <property type="project" value="TreeGrafter"/>
</dbReference>
<dbReference type="GO" id="GO:0098793">
    <property type="term" value="C:presynapse"/>
    <property type="evidence" value="ECO:0007669"/>
    <property type="project" value="GOC"/>
</dbReference>
<dbReference type="InterPro" id="IPR000375">
    <property type="entry name" value="Dynamin_stalk"/>
</dbReference>
<dbReference type="InterPro" id="IPR022812">
    <property type="entry name" value="Dynamin"/>
</dbReference>
<dbReference type="PROSITE" id="PS51718">
    <property type="entry name" value="G_DYNAMIN_2"/>
    <property type="match status" value="1"/>
</dbReference>
<evidence type="ECO:0000256" key="3">
    <source>
        <dbReference type="ARBA" id="ARBA00022741"/>
    </source>
</evidence>
<dbReference type="InterPro" id="IPR001401">
    <property type="entry name" value="Dynamin_GTPase"/>
</dbReference>
<dbReference type="InterPro" id="IPR020850">
    <property type="entry name" value="GED_dom"/>
</dbReference>
<dbReference type="GO" id="GO:0031623">
    <property type="term" value="P:receptor internalization"/>
    <property type="evidence" value="ECO:0007669"/>
    <property type="project" value="TreeGrafter"/>
</dbReference>
<dbReference type="GO" id="GO:0016185">
    <property type="term" value="P:synaptic vesicle budding from presynaptic endocytic zone membrane"/>
    <property type="evidence" value="ECO:0007669"/>
    <property type="project" value="TreeGrafter"/>
</dbReference>
<dbReference type="CDD" id="cd08771">
    <property type="entry name" value="DLP_1"/>
    <property type="match status" value="1"/>
</dbReference>
<comment type="similarity">
    <text evidence="5">Belongs to the TRAFAC class dynamin-like GTPase superfamily. Dynamin/Fzo/YdjA family.</text>
</comment>
<dbReference type="GO" id="GO:0005634">
    <property type="term" value="C:nucleus"/>
    <property type="evidence" value="ECO:0007669"/>
    <property type="project" value="TreeGrafter"/>
</dbReference>
<dbReference type="Ensembl" id="ENSCCRT00020043132.1">
    <property type="protein sequence ID" value="ENSCCRP00020039516.1"/>
    <property type="gene ID" value="ENSCCRG00020017605.1"/>
</dbReference>
<dbReference type="Gene3D" id="1.20.120.1240">
    <property type="entry name" value="Dynamin, middle domain"/>
    <property type="match status" value="1"/>
</dbReference>
<dbReference type="FunFam" id="1.20.120.1240:FF:000007">
    <property type="entry name" value="Interferon-induced GTP-binding protein Mx1"/>
    <property type="match status" value="1"/>
</dbReference>
<dbReference type="InterPro" id="IPR030381">
    <property type="entry name" value="G_DYNAMIN_dom"/>
</dbReference>
<dbReference type="SUPFAM" id="SSF52540">
    <property type="entry name" value="P-loop containing nucleoside triphosphate hydrolases"/>
    <property type="match status" value="1"/>
</dbReference>
<keyword evidence="2" id="KW-0963">Cytoplasm</keyword>
<organism evidence="8 9">
    <name type="scientific">Cyprinus carpio</name>
    <name type="common">Common carp</name>
    <dbReference type="NCBI Taxonomy" id="7962"/>
    <lineage>
        <taxon>Eukaryota</taxon>
        <taxon>Metazoa</taxon>
        <taxon>Chordata</taxon>
        <taxon>Craniata</taxon>
        <taxon>Vertebrata</taxon>
        <taxon>Euteleostomi</taxon>
        <taxon>Actinopterygii</taxon>
        <taxon>Neopterygii</taxon>
        <taxon>Teleostei</taxon>
        <taxon>Ostariophysi</taxon>
        <taxon>Cypriniformes</taxon>
        <taxon>Cyprinidae</taxon>
        <taxon>Cyprininae</taxon>
        <taxon>Cyprinus</taxon>
    </lineage>
</organism>
<proteinExistence type="inferred from homology"/>
<dbReference type="GO" id="GO:0003924">
    <property type="term" value="F:GTPase activity"/>
    <property type="evidence" value="ECO:0007669"/>
    <property type="project" value="InterPro"/>
</dbReference>
<dbReference type="InterPro" id="IPR019762">
    <property type="entry name" value="Dynamin_GTPase_CS"/>
</dbReference>
<dbReference type="Pfam" id="PF02212">
    <property type="entry name" value="GED"/>
    <property type="match status" value="1"/>
</dbReference>
<protein>
    <submittedName>
        <fullName evidence="8">Interferon-induced GTP-binding protein MxE-like</fullName>
    </submittedName>
</protein>
<evidence type="ECO:0000256" key="4">
    <source>
        <dbReference type="ARBA" id="ARBA00023134"/>
    </source>
</evidence>
<dbReference type="GO" id="GO:0008017">
    <property type="term" value="F:microtubule binding"/>
    <property type="evidence" value="ECO:0007669"/>
    <property type="project" value="TreeGrafter"/>
</dbReference>
<dbReference type="SMART" id="SM00302">
    <property type="entry name" value="GED"/>
    <property type="match status" value="1"/>
</dbReference>
<name>A0A8C2ED68_CYPCA</name>
<feature type="domain" description="GED" evidence="6">
    <location>
        <begin position="542"/>
        <end position="631"/>
    </location>
</feature>
<dbReference type="GO" id="GO:0005886">
    <property type="term" value="C:plasma membrane"/>
    <property type="evidence" value="ECO:0007669"/>
    <property type="project" value="TreeGrafter"/>
</dbReference>